<keyword evidence="2" id="KW-1003">Cell membrane</keyword>
<feature type="transmembrane region" description="Helical" evidence="6">
    <location>
        <begin position="135"/>
        <end position="159"/>
    </location>
</feature>
<keyword evidence="4 6" id="KW-1133">Transmembrane helix</keyword>
<keyword evidence="5 6" id="KW-0472">Membrane</keyword>
<feature type="transmembrane region" description="Helical" evidence="6">
    <location>
        <begin position="171"/>
        <end position="190"/>
    </location>
</feature>
<feature type="transmembrane region" description="Helical" evidence="6">
    <location>
        <begin position="40"/>
        <end position="62"/>
    </location>
</feature>
<keyword evidence="3 6" id="KW-0812">Transmembrane</keyword>
<dbReference type="GO" id="GO:0015171">
    <property type="term" value="F:amino acid transmembrane transporter activity"/>
    <property type="evidence" value="ECO:0007669"/>
    <property type="project" value="TreeGrafter"/>
</dbReference>
<dbReference type="Pfam" id="PF01810">
    <property type="entry name" value="LysE"/>
    <property type="match status" value="1"/>
</dbReference>
<organism evidence="7 8">
    <name type="scientific">Cohnella abietis</name>
    <dbReference type="NCBI Taxonomy" id="2507935"/>
    <lineage>
        <taxon>Bacteria</taxon>
        <taxon>Bacillati</taxon>
        <taxon>Bacillota</taxon>
        <taxon>Bacilli</taxon>
        <taxon>Bacillales</taxon>
        <taxon>Paenibacillaceae</taxon>
        <taxon>Cohnella</taxon>
    </lineage>
</organism>
<keyword evidence="8" id="KW-1185">Reference proteome</keyword>
<dbReference type="GO" id="GO:0033228">
    <property type="term" value="P:cysteine export across plasma membrane"/>
    <property type="evidence" value="ECO:0007669"/>
    <property type="project" value="TreeGrafter"/>
</dbReference>
<feature type="transmembrane region" description="Helical" evidence="6">
    <location>
        <begin position="6"/>
        <end position="28"/>
    </location>
</feature>
<proteinExistence type="predicted"/>
<dbReference type="GO" id="GO:0005886">
    <property type="term" value="C:plasma membrane"/>
    <property type="evidence" value="ECO:0007669"/>
    <property type="project" value="UniProtKB-SubCell"/>
</dbReference>
<accession>A0A3T1D5H9</accession>
<dbReference type="InterPro" id="IPR001123">
    <property type="entry name" value="LeuE-type"/>
</dbReference>
<dbReference type="PANTHER" id="PTHR30086">
    <property type="entry name" value="ARGININE EXPORTER PROTEIN ARGO"/>
    <property type="match status" value="1"/>
</dbReference>
<dbReference type="OrthoDB" id="198428at2"/>
<evidence type="ECO:0000313" key="8">
    <source>
        <dbReference type="Proteomes" id="UP000289856"/>
    </source>
</evidence>
<evidence type="ECO:0000313" key="7">
    <source>
        <dbReference type="EMBL" id="BBI33360.1"/>
    </source>
</evidence>
<protein>
    <submittedName>
        <fullName evidence="7">Amino acid transporter LysE</fullName>
    </submittedName>
</protein>
<comment type="subcellular location">
    <subcellularLocation>
        <location evidence="1">Cell membrane</location>
        <topology evidence="1">Multi-pass membrane protein</topology>
    </subcellularLocation>
</comment>
<dbReference type="KEGG" id="cohn:KCTCHS21_27590"/>
<evidence type="ECO:0000256" key="6">
    <source>
        <dbReference type="SAM" id="Phobius"/>
    </source>
</evidence>
<evidence type="ECO:0000256" key="3">
    <source>
        <dbReference type="ARBA" id="ARBA00022692"/>
    </source>
</evidence>
<dbReference type="AlphaFoldDB" id="A0A3T1D5H9"/>
<sequence>MDITSFLLYCIIATFTPGPTNIVILSTVHNHGTNRAITYTYGATIGFGLLLATSAILNTILITFIPKITFFMQIIGSGFMLYLAYLISRIDTSNPVASQSGSFLSGILMQFLNPKVVLFTLTVIPTFIMPNYSSSAAMTISVMVITIIGFSAFMTWVLFGSIFKKFLQKHFKIVNVLMAISLVYASIMIWL</sequence>
<reference evidence="7 8" key="1">
    <citation type="submission" date="2019-01" db="EMBL/GenBank/DDBJ databases">
        <title>Complete genome sequence of Cohnella hallensis HS21 isolated from Korean fir (Abies koreana) rhizospheric soil.</title>
        <authorList>
            <person name="Jiang L."/>
            <person name="Kang S.W."/>
            <person name="Kim S."/>
            <person name="Jung J."/>
            <person name="Kim C.Y."/>
            <person name="Kim D.H."/>
            <person name="Kim S.W."/>
            <person name="Lee J."/>
        </authorList>
    </citation>
    <scope>NUCLEOTIDE SEQUENCE [LARGE SCALE GENOMIC DNA]</scope>
    <source>
        <strain evidence="7 8">HS21</strain>
    </source>
</reference>
<dbReference type="EMBL" id="AP019400">
    <property type="protein sequence ID" value="BBI33360.1"/>
    <property type="molecule type" value="Genomic_DNA"/>
</dbReference>
<gene>
    <name evidence="7" type="ORF">KCTCHS21_27590</name>
</gene>
<evidence type="ECO:0000256" key="1">
    <source>
        <dbReference type="ARBA" id="ARBA00004651"/>
    </source>
</evidence>
<feature type="transmembrane region" description="Helical" evidence="6">
    <location>
        <begin position="68"/>
        <end position="87"/>
    </location>
</feature>
<evidence type="ECO:0000256" key="2">
    <source>
        <dbReference type="ARBA" id="ARBA00022475"/>
    </source>
</evidence>
<evidence type="ECO:0000256" key="5">
    <source>
        <dbReference type="ARBA" id="ARBA00023136"/>
    </source>
</evidence>
<dbReference type="Proteomes" id="UP000289856">
    <property type="component" value="Chromosome"/>
</dbReference>
<feature type="transmembrane region" description="Helical" evidence="6">
    <location>
        <begin position="107"/>
        <end position="129"/>
    </location>
</feature>
<name>A0A3T1D5H9_9BACL</name>
<evidence type="ECO:0000256" key="4">
    <source>
        <dbReference type="ARBA" id="ARBA00022989"/>
    </source>
</evidence>
<dbReference type="PANTHER" id="PTHR30086:SF20">
    <property type="entry name" value="ARGININE EXPORTER PROTEIN ARGO-RELATED"/>
    <property type="match status" value="1"/>
</dbReference>
<dbReference type="RefSeq" id="WP_130608938.1">
    <property type="nucleotide sequence ID" value="NZ_AP019400.1"/>
</dbReference>